<gene>
    <name evidence="2" type="ORF">L0U88_06240</name>
</gene>
<dbReference type="Proteomes" id="UP001200145">
    <property type="component" value="Unassembled WGS sequence"/>
</dbReference>
<reference evidence="2 3" key="1">
    <citation type="submission" date="2022-01" db="EMBL/GenBank/DDBJ databases">
        <title>Flavihumibacter sp. nov., isolated from sediment of a river.</title>
        <authorList>
            <person name="Liu H."/>
        </authorList>
    </citation>
    <scope>NUCLEOTIDE SEQUENCE [LARGE SCALE GENOMIC DNA]</scope>
    <source>
        <strain evidence="2 3">RY-1</strain>
    </source>
</reference>
<name>A0ABS9BES8_9BACT</name>
<sequence>MKFINYLESISGISVYGLASLLIFGVFFILVLIWSIKADKNMIDEISRIPLDNRN</sequence>
<comment type="caution">
    <text evidence="2">The sequence shown here is derived from an EMBL/GenBank/DDBJ whole genome shotgun (WGS) entry which is preliminary data.</text>
</comment>
<dbReference type="EMBL" id="JAKEVY010000002">
    <property type="protein sequence ID" value="MCF1714222.1"/>
    <property type="molecule type" value="Genomic_DNA"/>
</dbReference>
<protein>
    <submittedName>
        <fullName evidence="2">CcoQ/FixQ family Cbb3-type cytochrome c oxidase assembly chaperone</fullName>
    </submittedName>
</protein>
<keyword evidence="1" id="KW-0812">Transmembrane</keyword>
<evidence type="ECO:0000313" key="2">
    <source>
        <dbReference type="EMBL" id="MCF1714222.1"/>
    </source>
</evidence>
<organism evidence="2 3">
    <name type="scientific">Flavihumibacter fluminis</name>
    <dbReference type="NCBI Taxonomy" id="2909236"/>
    <lineage>
        <taxon>Bacteria</taxon>
        <taxon>Pseudomonadati</taxon>
        <taxon>Bacteroidota</taxon>
        <taxon>Chitinophagia</taxon>
        <taxon>Chitinophagales</taxon>
        <taxon>Chitinophagaceae</taxon>
        <taxon>Flavihumibacter</taxon>
    </lineage>
</organism>
<feature type="transmembrane region" description="Helical" evidence="1">
    <location>
        <begin position="13"/>
        <end position="34"/>
    </location>
</feature>
<keyword evidence="3" id="KW-1185">Reference proteome</keyword>
<evidence type="ECO:0000313" key="3">
    <source>
        <dbReference type="Proteomes" id="UP001200145"/>
    </source>
</evidence>
<accession>A0ABS9BES8</accession>
<keyword evidence="1" id="KW-1133">Transmembrane helix</keyword>
<keyword evidence="1" id="KW-0472">Membrane</keyword>
<evidence type="ECO:0000256" key="1">
    <source>
        <dbReference type="SAM" id="Phobius"/>
    </source>
</evidence>
<proteinExistence type="predicted"/>
<dbReference type="RefSeq" id="WP_234864756.1">
    <property type="nucleotide sequence ID" value="NZ_JAKEVY010000002.1"/>
</dbReference>